<protein>
    <submittedName>
        <fullName evidence="2">Uncharacterized protein</fullName>
    </submittedName>
</protein>
<gene>
    <name evidence="2" type="ORF">NA57DRAFT_52638</name>
</gene>
<proteinExistence type="predicted"/>
<dbReference type="EMBL" id="ML978122">
    <property type="protein sequence ID" value="KAF2103103.1"/>
    <property type="molecule type" value="Genomic_DNA"/>
</dbReference>
<feature type="region of interest" description="Disordered" evidence="1">
    <location>
        <begin position="399"/>
        <end position="429"/>
    </location>
</feature>
<dbReference type="Proteomes" id="UP000799772">
    <property type="component" value="Unassembled WGS sequence"/>
</dbReference>
<feature type="compositionally biased region" description="Acidic residues" evidence="1">
    <location>
        <begin position="404"/>
        <end position="429"/>
    </location>
</feature>
<dbReference type="OrthoDB" id="62952at2759"/>
<evidence type="ECO:0000313" key="2">
    <source>
        <dbReference type="EMBL" id="KAF2103103.1"/>
    </source>
</evidence>
<feature type="region of interest" description="Disordered" evidence="1">
    <location>
        <begin position="50"/>
        <end position="69"/>
    </location>
</feature>
<evidence type="ECO:0000313" key="3">
    <source>
        <dbReference type="Proteomes" id="UP000799772"/>
    </source>
</evidence>
<dbReference type="AlphaFoldDB" id="A0A9P4IPN1"/>
<name>A0A9P4IPN1_9PEZI</name>
<sequence length="429" mass="47672">MTVEEVIMADAAKEGASSTEVSILSLCKDLSPEQLTEIIAKLQDIKAKDTSQASTQKPSLKTGGAASNTISSDRHSLLTLHAEIRSSIYRELLIPIEKVIWFPQYGGDLIDISILCTCRQVHQEATELLYSEAALYVEAWYEPAEASTTTKSELDNAEESEVYKSLTLAEEAPDTELKSDSWSKQNEALENSEPTVAIDKNEINPDPIITQDNDAMIARVAMLLPGKRTTGHVAAMSGIMARFRELRLCFLASANFPNEGEYTAFFQYSRYLWGRHYPGKEKGYGMLKVMLLWQPTFQHKVGLTKDLARQIACWRKVDAASSSLMWSLKELCTSGLGTKVVLTPLAHNVPDGDEQVDMYLVDGGSQGDLQAQTWAPDEPLPPWGIRCRFGEHAFLLEDEVIGKDDDESEDDGIQEDEDDSKEDADGEEY</sequence>
<keyword evidence="3" id="KW-1185">Reference proteome</keyword>
<organism evidence="2 3">
    <name type="scientific">Rhizodiscina lignyota</name>
    <dbReference type="NCBI Taxonomy" id="1504668"/>
    <lineage>
        <taxon>Eukaryota</taxon>
        <taxon>Fungi</taxon>
        <taxon>Dikarya</taxon>
        <taxon>Ascomycota</taxon>
        <taxon>Pezizomycotina</taxon>
        <taxon>Dothideomycetes</taxon>
        <taxon>Pleosporomycetidae</taxon>
        <taxon>Aulographales</taxon>
        <taxon>Rhizodiscinaceae</taxon>
        <taxon>Rhizodiscina</taxon>
    </lineage>
</organism>
<reference evidence="2" key="1">
    <citation type="journal article" date="2020" name="Stud. Mycol.">
        <title>101 Dothideomycetes genomes: a test case for predicting lifestyles and emergence of pathogens.</title>
        <authorList>
            <person name="Haridas S."/>
            <person name="Albert R."/>
            <person name="Binder M."/>
            <person name="Bloem J."/>
            <person name="Labutti K."/>
            <person name="Salamov A."/>
            <person name="Andreopoulos B."/>
            <person name="Baker S."/>
            <person name="Barry K."/>
            <person name="Bills G."/>
            <person name="Bluhm B."/>
            <person name="Cannon C."/>
            <person name="Castanera R."/>
            <person name="Culley D."/>
            <person name="Daum C."/>
            <person name="Ezra D."/>
            <person name="Gonzalez J."/>
            <person name="Henrissat B."/>
            <person name="Kuo A."/>
            <person name="Liang C."/>
            <person name="Lipzen A."/>
            <person name="Lutzoni F."/>
            <person name="Magnuson J."/>
            <person name="Mondo S."/>
            <person name="Nolan M."/>
            <person name="Ohm R."/>
            <person name="Pangilinan J."/>
            <person name="Park H.-J."/>
            <person name="Ramirez L."/>
            <person name="Alfaro M."/>
            <person name="Sun H."/>
            <person name="Tritt A."/>
            <person name="Yoshinaga Y."/>
            <person name="Zwiers L.-H."/>
            <person name="Turgeon B."/>
            <person name="Goodwin S."/>
            <person name="Spatafora J."/>
            <person name="Crous P."/>
            <person name="Grigoriev I."/>
        </authorList>
    </citation>
    <scope>NUCLEOTIDE SEQUENCE</scope>
    <source>
        <strain evidence="2">CBS 133067</strain>
    </source>
</reference>
<accession>A0A9P4IPN1</accession>
<comment type="caution">
    <text evidence="2">The sequence shown here is derived from an EMBL/GenBank/DDBJ whole genome shotgun (WGS) entry which is preliminary data.</text>
</comment>
<evidence type="ECO:0000256" key="1">
    <source>
        <dbReference type="SAM" id="MobiDB-lite"/>
    </source>
</evidence>